<evidence type="ECO:0000256" key="1">
    <source>
        <dbReference type="ARBA" id="ARBA00001947"/>
    </source>
</evidence>
<comment type="caution">
    <text evidence="10">The sequence shown here is derived from an EMBL/GenBank/DDBJ whole genome shotgun (WGS) entry which is preliminary data.</text>
</comment>
<gene>
    <name evidence="10" type="primary">apn-1-L</name>
    <name evidence="10" type="ORF">Hamer_G016082</name>
</gene>
<keyword evidence="4" id="KW-0227">DNA damage</keyword>
<dbReference type="AlphaFoldDB" id="A0A8J5KD38"/>
<proteinExistence type="inferred from homology"/>
<sequence>MSLDKTHIKEEGHDVKRGRASRRSRNGKVSERINYEEKLKDHEIKTEDEEVKETNGRKREKAVTESGSKEVNRKRTRRKTKSKEEETKEDINDEPQIKKKKKNNKITSVDKGGIWNAFENAEKCKAKSFALFLRNQRQWVAKPLDNATIKKWHEASQNFPVHLILPHGSYIMNLGSPVPEILKKSRDMLLEELQRCEKLGIPHYNFHPGSTVGKISREECCRCIAESINLAHDQTKDVICVLENMSCQGFTIGGDLHELRLIIEHVKDRSRVGVCLDTCHAHAAGYDLSTEDGLNKFLDDFGKIIGWQFLRGIHMNDSKGESGDHKDRHENIGRGKIGIAGFQRIMNCEHFNDVPLILETPWTSNEGYGKEISKLEGLIKK</sequence>
<keyword evidence="3" id="KW-0479">Metal-binding</keyword>
<comment type="cofactor">
    <cofactor evidence="1">
        <name>Zn(2+)</name>
        <dbReference type="ChEBI" id="CHEBI:29105"/>
    </cofactor>
</comment>
<evidence type="ECO:0000256" key="4">
    <source>
        <dbReference type="ARBA" id="ARBA00022763"/>
    </source>
</evidence>
<organism evidence="10 11">
    <name type="scientific">Homarus americanus</name>
    <name type="common">American lobster</name>
    <dbReference type="NCBI Taxonomy" id="6706"/>
    <lineage>
        <taxon>Eukaryota</taxon>
        <taxon>Metazoa</taxon>
        <taxon>Ecdysozoa</taxon>
        <taxon>Arthropoda</taxon>
        <taxon>Crustacea</taxon>
        <taxon>Multicrustacea</taxon>
        <taxon>Malacostraca</taxon>
        <taxon>Eumalacostraca</taxon>
        <taxon>Eucarida</taxon>
        <taxon>Decapoda</taxon>
        <taxon>Pleocyemata</taxon>
        <taxon>Astacidea</taxon>
        <taxon>Nephropoidea</taxon>
        <taxon>Nephropidae</taxon>
        <taxon>Homarus</taxon>
    </lineage>
</organism>
<evidence type="ECO:0000256" key="6">
    <source>
        <dbReference type="ARBA" id="ARBA00022833"/>
    </source>
</evidence>
<dbReference type="GO" id="GO:0008081">
    <property type="term" value="F:phosphoric diester hydrolase activity"/>
    <property type="evidence" value="ECO:0007669"/>
    <property type="project" value="TreeGrafter"/>
</dbReference>
<dbReference type="InterPro" id="IPR013022">
    <property type="entry name" value="Xyl_isomerase-like_TIM-brl"/>
</dbReference>
<dbReference type="NCBIfam" id="TIGR00587">
    <property type="entry name" value="nfo"/>
    <property type="match status" value="1"/>
</dbReference>
<feature type="compositionally biased region" description="Basic and acidic residues" evidence="8">
    <location>
        <begin position="52"/>
        <end position="73"/>
    </location>
</feature>
<evidence type="ECO:0000259" key="9">
    <source>
        <dbReference type="Pfam" id="PF01261"/>
    </source>
</evidence>
<dbReference type="PANTHER" id="PTHR21445:SF0">
    <property type="entry name" value="APURINIC-APYRIMIDINIC ENDONUCLEASE"/>
    <property type="match status" value="1"/>
</dbReference>
<dbReference type="PANTHER" id="PTHR21445">
    <property type="entry name" value="ENDONUCLEASE IV ENDODEOXYRIBONUCLEASE IV"/>
    <property type="match status" value="1"/>
</dbReference>
<dbReference type="PROSITE" id="PS00729">
    <property type="entry name" value="AP_NUCLEASE_F2_1"/>
    <property type="match status" value="1"/>
</dbReference>
<dbReference type="GO" id="GO:0008270">
    <property type="term" value="F:zinc ion binding"/>
    <property type="evidence" value="ECO:0007669"/>
    <property type="project" value="InterPro"/>
</dbReference>
<dbReference type="GO" id="GO:0005739">
    <property type="term" value="C:mitochondrion"/>
    <property type="evidence" value="ECO:0007669"/>
    <property type="project" value="TreeGrafter"/>
</dbReference>
<evidence type="ECO:0000256" key="8">
    <source>
        <dbReference type="SAM" id="MobiDB-lite"/>
    </source>
</evidence>
<feature type="compositionally biased region" description="Basic and acidic residues" evidence="8">
    <location>
        <begin position="28"/>
        <end position="45"/>
    </location>
</feature>
<evidence type="ECO:0000313" key="10">
    <source>
        <dbReference type="EMBL" id="KAG7170279.1"/>
    </source>
</evidence>
<evidence type="ECO:0000256" key="7">
    <source>
        <dbReference type="ARBA" id="ARBA00023204"/>
    </source>
</evidence>
<dbReference type="GO" id="GO:0005634">
    <property type="term" value="C:nucleus"/>
    <property type="evidence" value="ECO:0007669"/>
    <property type="project" value="TreeGrafter"/>
</dbReference>
<dbReference type="PROSITE" id="PS51432">
    <property type="entry name" value="AP_NUCLEASE_F2_4"/>
    <property type="match status" value="1"/>
</dbReference>
<dbReference type="SUPFAM" id="SSF51658">
    <property type="entry name" value="Xylose isomerase-like"/>
    <property type="match status" value="1"/>
</dbReference>
<dbReference type="FunFam" id="3.20.20.150:FF:000001">
    <property type="entry name" value="Probable endonuclease 4"/>
    <property type="match status" value="1"/>
</dbReference>
<dbReference type="SMART" id="SM00518">
    <property type="entry name" value="AP2Ec"/>
    <property type="match status" value="1"/>
</dbReference>
<keyword evidence="11" id="KW-1185">Reference proteome</keyword>
<dbReference type="Proteomes" id="UP000747542">
    <property type="component" value="Unassembled WGS sequence"/>
</dbReference>
<protein>
    <submittedName>
        <fullName evidence="10">DNA-(Apurinic or apyrimidinic site) lyase-like</fullName>
    </submittedName>
</protein>
<dbReference type="GO" id="GO:0003906">
    <property type="term" value="F:DNA-(apurinic or apyrimidinic site) endonuclease activity"/>
    <property type="evidence" value="ECO:0007669"/>
    <property type="project" value="TreeGrafter"/>
</dbReference>
<dbReference type="Pfam" id="PF01261">
    <property type="entry name" value="AP_endonuc_2"/>
    <property type="match status" value="1"/>
</dbReference>
<keyword evidence="7" id="KW-0234">DNA repair</keyword>
<evidence type="ECO:0000313" key="11">
    <source>
        <dbReference type="Proteomes" id="UP000747542"/>
    </source>
</evidence>
<dbReference type="InterPro" id="IPR036237">
    <property type="entry name" value="Xyl_isomerase-like_sf"/>
</dbReference>
<feature type="domain" description="Xylose isomerase-like TIM barrel" evidence="9">
    <location>
        <begin position="118"/>
        <end position="374"/>
    </location>
</feature>
<accession>A0A8J5KD38</accession>
<dbReference type="HAMAP" id="MF_00152">
    <property type="entry name" value="Nfo"/>
    <property type="match status" value="1"/>
</dbReference>
<feature type="region of interest" description="Disordered" evidence="8">
    <location>
        <begin position="1"/>
        <end position="104"/>
    </location>
</feature>
<dbReference type="EMBL" id="JAHLQT010014436">
    <property type="protein sequence ID" value="KAG7170279.1"/>
    <property type="molecule type" value="Genomic_DNA"/>
</dbReference>
<keyword evidence="10" id="KW-0456">Lyase</keyword>
<evidence type="ECO:0000256" key="3">
    <source>
        <dbReference type="ARBA" id="ARBA00022723"/>
    </source>
</evidence>
<dbReference type="GO" id="GO:0006284">
    <property type="term" value="P:base-excision repair"/>
    <property type="evidence" value="ECO:0007669"/>
    <property type="project" value="TreeGrafter"/>
</dbReference>
<keyword evidence="6" id="KW-0862">Zinc</keyword>
<feature type="compositionally biased region" description="Basic and acidic residues" evidence="8">
    <location>
        <begin position="1"/>
        <end position="17"/>
    </location>
</feature>
<reference evidence="10" key="1">
    <citation type="journal article" date="2021" name="Sci. Adv.">
        <title>The American lobster genome reveals insights on longevity, neural, and immune adaptations.</title>
        <authorList>
            <person name="Polinski J.M."/>
            <person name="Zimin A.V."/>
            <person name="Clark K.F."/>
            <person name="Kohn A.B."/>
            <person name="Sadowski N."/>
            <person name="Timp W."/>
            <person name="Ptitsyn A."/>
            <person name="Khanna P."/>
            <person name="Romanova D.Y."/>
            <person name="Williams P."/>
            <person name="Greenwood S.J."/>
            <person name="Moroz L.L."/>
            <person name="Walt D.R."/>
            <person name="Bodnar A.G."/>
        </authorList>
    </citation>
    <scope>NUCLEOTIDE SEQUENCE</scope>
    <source>
        <strain evidence="10">GMGI-L3</strain>
    </source>
</reference>
<name>A0A8J5KD38_HOMAM</name>
<dbReference type="NCBIfam" id="NF002199">
    <property type="entry name" value="PRK01060.1-4"/>
    <property type="match status" value="1"/>
</dbReference>
<dbReference type="GO" id="GO:0016829">
    <property type="term" value="F:lyase activity"/>
    <property type="evidence" value="ECO:0007669"/>
    <property type="project" value="UniProtKB-KW"/>
</dbReference>
<dbReference type="PROSITE" id="PS00731">
    <property type="entry name" value="AP_NUCLEASE_F2_3"/>
    <property type="match status" value="1"/>
</dbReference>
<dbReference type="PROSITE" id="PS00730">
    <property type="entry name" value="AP_NUCLEASE_F2_2"/>
    <property type="match status" value="1"/>
</dbReference>
<dbReference type="GO" id="GO:0003677">
    <property type="term" value="F:DNA binding"/>
    <property type="evidence" value="ECO:0007669"/>
    <property type="project" value="InterPro"/>
</dbReference>
<comment type="similarity">
    <text evidence="2">Belongs to the AP endonuclease 2 family.</text>
</comment>
<keyword evidence="5" id="KW-0378">Hydrolase</keyword>
<evidence type="ECO:0000256" key="2">
    <source>
        <dbReference type="ARBA" id="ARBA00005340"/>
    </source>
</evidence>
<dbReference type="InterPro" id="IPR018246">
    <property type="entry name" value="AP_endonuc_F2_Zn_BS"/>
</dbReference>
<dbReference type="CDD" id="cd00019">
    <property type="entry name" value="AP2Ec"/>
    <property type="match status" value="1"/>
</dbReference>
<dbReference type="InterPro" id="IPR001719">
    <property type="entry name" value="AP_endonuc_2"/>
</dbReference>
<dbReference type="Gene3D" id="3.20.20.150">
    <property type="entry name" value="Divalent-metal-dependent TIM barrel enzymes"/>
    <property type="match status" value="1"/>
</dbReference>
<evidence type="ECO:0000256" key="5">
    <source>
        <dbReference type="ARBA" id="ARBA00022801"/>
    </source>
</evidence>